<dbReference type="AlphaFoldDB" id="B9L3U1"/>
<dbReference type="Proteomes" id="UP000000447">
    <property type="component" value="Plasmid unnamed"/>
</dbReference>
<dbReference type="GO" id="GO:0015499">
    <property type="term" value="F:formate transmembrane transporter activity"/>
    <property type="evidence" value="ECO:0007669"/>
    <property type="project" value="TreeGrafter"/>
</dbReference>
<keyword evidence="3 6" id="KW-1133">Transmembrane helix</keyword>
<evidence type="ECO:0000256" key="6">
    <source>
        <dbReference type="SAM" id="Phobius"/>
    </source>
</evidence>
<dbReference type="eggNOG" id="COG2116">
    <property type="taxonomic scope" value="Bacteria"/>
</dbReference>
<feature type="transmembrane region" description="Helical" evidence="6">
    <location>
        <begin position="185"/>
        <end position="212"/>
    </location>
</feature>
<dbReference type="KEGG" id="tro:trd_A0455"/>
<evidence type="ECO:0000256" key="3">
    <source>
        <dbReference type="ARBA" id="ARBA00022989"/>
    </source>
</evidence>
<dbReference type="Pfam" id="PF01226">
    <property type="entry name" value="Form_Nir_trans"/>
    <property type="match status" value="1"/>
</dbReference>
<evidence type="ECO:0000256" key="2">
    <source>
        <dbReference type="ARBA" id="ARBA00022692"/>
    </source>
</evidence>
<keyword evidence="2 6" id="KW-0812">Transmembrane</keyword>
<keyword evidence="7" id="KW-0614">Plasmid</keyword>
<keyword evidence="8" id="KW-1185">Reference proteome</keyword>
<comment type="subcellular location">
    <subcellularLocation>
        <location evidence="1">Membrane</location>
        <topology evidence="1">Multi-pass membrane protein</topology>
    </subcellularLocation>
</comment>
<feature type="transmembrane region" description="Helical" evidence="6">
    <location>
        <begin position="86"/>
        <end position="113"/>
    </location>
</feature>
<feature type="transmembrane region" description="Helical" evidence="6">
    <location>
        <begin position="57"/>
        <end position="80"/>
    </location>
</feature>
<organism evidence="7 8">
    <name type="scientific">Thermomicrobium roseum (strain ATCC 27502 / DSM 5159 / P-2)</name>
    <dbReference type="NCBI Taxonomy" id="309801"/>
    <lineage>
        <taxon>Bacteria</taxon>
        <taxon>Pseudomonadati</taxon>
        <taxon>Thermomicrobiota</taxon>
        <taxon>Thermomicrobia</taxon>
        <taxon>Thermomicrobiales</taxon>
        <taxon>Thermomicrobiaceae</taxon>
        <taxon>Thermomicrobium</taxon>
    </lineage>
</organism>
<reference evidence="7 8" key="1">
    <citation type="journal article" date="2009" name="PLoS ONE">
        <title>Complete genome sequence of the aerobic CO-oxidizing thermophile Thermomicrobium roseum.</title>
        <authorList>
            <person name="Wu D."/>
            <person name="Raymond J."/>
            <person name="Wu M."/>
            <person name="Chatterji S."/>
            <person name="Ren Q."/>
            <person name="Graham J.E."/>
            <person name="Bryant D.A."/>
            <person name="Robb F."/>
            <person name="Colman A."/>
            <person name="Tallon L.J."/>
            <person name="Badger J.H."/>
            <person name="Madupu R."/>
            <person name="Ward N.L."/>
            <person name="Eisen J.A."/>
        </authorList>
    </citation>
    <scope>NUCLEOTIDE SEQUENCE [LARGE SCALE GENOMIC DNA]</scope>
    <source>
        <strain evidence="8">ATCC 27502 / DSM 5159 / P-2</strain>
        <plasmid evidence="7">unnamed</plasmid>
    </source>
</reference>
<gene>
    <name evidence="7" type="ordered locus">trd_A0455</name>
</gene>
<protein>
    <submittedName>
        <fullName evidence="7">Formate/nitrite transporter</fullName>
    </submittedName>
</protein>
<proteinExistence type="inferred from homology"/>
<evidence type="ECO:0000313" key="8">
    <source>
        <dbReference type="Proteomes" id="UP000000447"/>
    </source>
</evidence>
<dbReference type="EMBL" id="CP001276">
    <property type="protein sequence ID" value="ACM06468.1"/>
    <property type="molecule type" value="Genomic_DNA"/>
</dbReference>
<evidence type="ECO:0000256" key="4">
    <source>
        <dbReference type="ARBA" id="ARBA00023136"/>
    </source>
</evidence>
<dbReference type="PANTHER" id="PTHR30520">
    <property type="entry name" value="FORMATE TRANSPORTER-RELATED"/>
    <property type="match status" value="1"/>
</dbReference>
<dbReference type="InterPro" id="IPR023271">
    <property type="entry name" value="Aquaporin-like"/>
</dbReference>
<name>B9L3U1_THERP</name>
<feature type="transmembrane region" description="Helical" evidence="6">
    <location>
        <begin position="134"/>
        <end position="158"/>
    </location>
</feature>
<feature type="transmembrane region" description="Helical" evidence="6">
    <location>
        <begin position="242"/>
        <end position="262"/>
    </location>
</feature>
<geneLocation type="plasmid" evidence="8">
    <name>Tros</name>
</geneLocation>
<dbReference type="GO" id="GO:0005886">
    <property type="term" value="C:plasma membrane"/>
    <property type="evidence" value="ECO:0007669"/>
    <property type="project" value="TreeGrafter"/>
</dbReference>
<keyword evidence="4 6" id="KW-0472">Membrane</keyword>
<dbReference type="InterPro" id="IPR000292">
    <property type="entry name" value="For/NO2_transpt"/>
</dbReference>
<dbReference type="PANTHER" id="PTHR30520:SF6">
    <property type="entry name" value="FORMATE_NITRATE FAMILY TRANSPORTER (EUROFUNG)"/>
    <property type="match status" value="1"/>
</dbReference>
<dbReference type="HOGENOM" id="CLU_036896_1_2_0"/>
<accession>B9L3U1</accession>
<sequence>MRGRIVVRGGGKVTMRGMAERQDGQVEERSESVPPPVLVALMLEAAEKKAHLPIAALLARGAASGALLGAATLLAMTAWAQGLPRLVGAVVFPVGFCMLVLLGLELATGNFALLPAAWYRRRITAAAVVRNWGWVYLGNCLGSIGFAVLAVASLTGWWSHEAGPLGEQLRQLAASKVLLYRESGWLGWSTALTKGVLANWLVTVGTALAFVSRSTSGKIAAMWLPIMTFFGLGYEHSIVNLFVIPAGMLAGAPIGVGTWLIWNQVPSTLGNVIGGALFTGLPLVWTHGER</sequence>
<dbReference type="RefSeq" id="WP_012642455.1">
    <property type="nucleotide sequence ID" value="NC_011961.1"/>
</dbReference>
<comment type="similarity">
    <text evidence="5">Belongs to the FNT transporter (TC 1.A.16) family.</text>
</comment>
<evidence type="ECO:0000256" key="1">
    <source>
        <dbReference type="ARBA" id="ARBA00004141"/>
    </source>
</evidence>
<evidence type="ECO:0000256" key="5">
    <source>
        <dbReference type="ARBA" id="ARBA00049660"/>
    </source>
</evidence>
<dbReference type="Gene3D" id="1.20.1080.10">
    <property type="entry name" value="Glycerol uptake facilitator protein"/>
    <property type="match status" value="1"/>
</dbReference>
<feature type="transmembrane region" description="Helical" evidence="6">
    <location>
        <begin position="269"/>
        <end position="288"/>
    </location>
</feature>
<evidence type="ECO:0000313" key="7">
    <source>
        <dbReference type="EMBL" id="ACM06468.1"/>
    </source>
</evidence>